<comment type="similarity">
    <text evidence="1">Belongs to the anaerobic coproporphyrinogen-III oxidase family. HemW subfamily.</text>
</comment>
<dbReference type="PROSITE" id="PS51918">
    <property type="entry name" value="RADICAL_SAM"/>
    <property type="match status" value="1"/>
</dbReference>
<keyword evidence="2" id="KW-0143">Chaperone</keyword>
<dbReference type="GO" id="GO:0006779">
    <property type="term" value="P:porphyrin-containing compound biosynthetic process"/>
    <property type="evidence" value="ECO:0007669"/>
    <property type="project" value="InterPro"/>
</dbReference>
<dbReference type="InterPro" id="IPR034505">
    <property type="entry name" value="Coproporphyrinogen-III_oxidase"/>
</dbReference>
<keyword evidence="2" id="KW-0411">Iron-sulfur</keyword>
<dbReference type="Proteomes" id="UP000247973">
    <property type="component" value="Unassembled WGS sequence"/>
</dbReference>
<sequence length="351" mass="39932">MKQKNPYVSAISKEAVLRADYLDGEAIETIYFGGGTPSQLTIEDLQSVLNTLRNTFEISSQAEITLEANPDDLNASYINRLLSSGFNRLSMGVQSFDDAQLKFLNRRHSTQRAIDAVKLAQQGGFQNISIDLMYGLPDLTMDIWRDTLDKAINLNIQHISSYHLIYETGTKLYRLLQKGDVRSADEELSLDMFSLLIEKLKEAGFIHYETSNFAKGGLFSRHNSSYWLDKKYLGLGPAAHSYNRINRCWNVASIPKFIEGIKTEKPNIQEEILDTQARYNDFILTGMRTMWGINISTLKDKFGDKMLEYCENNLKKHLESGNVILTDNHYIITAQGIFISDSIMSDLMYVD</sequence>
<gene>
    <name evidence="4" type="ORF">CLV62_102175</name>
</gene>
<dbReference type="EMBL" id="QICL01000002">
    <property type="protein sequence ID" value="PXV68143.1"/>
    <property type="molecule type" value="Genomic_DNA"/>
</dbReference>
<dbReference type="Gene3D" id="3.30.750.200">
    <property type="match status" value="1"/>
</dbReference>
<name>A0A2V3PST9_9BACT</name>
<accession>A0A2V3PST9</accession>
<dbReference type="GO" id="GO:0004109">
    <property type="term" value="F:coproporphyrinogen oxidase activity"/>
    <property type="evidence" value="ECO:0007669"/>
    <property type="project" value="InterPro"/>
</dbReference>
<comment type="subcellular location">
    <subcellularLocation>
        <location evidence="2">Cytoplasm</location>
    </subcellularLocation>
</comment>
<evidence type="ECO:0000313" key="4">
    <source>
        <dbReference type="EMBL" id="PXV68143.1"/>
    </source>
</evidence>
<dbReference type="SUPFAM" id="SSF102114">
    <property type="entry name" value="Radical SAM enzymes"/>
    <property type="match status" value="1"/>
</dbReference>
<keyword evidence="2" id="KW-0479">Metal-binding</keyword>
<dbReference type="PANTHER" id="PTHR13932">
    <property type="entry name" value="COPROPORPHYRINIGEN III OXIDASE"/>
    <property type="match status" value="1"/>
</dbReference>
<keyword evidence="2" id="KW-0963">Cytoplasm</keyword>
<keyword evidence="2" id="KW-0408">Iron</keyword>
<dbReference type="InterPro" id="IPR007197">
    <property type="entry name" value="rSAM"/>
</dbReference>
<dbReference type="GO" id="GO:0005737">
    <property type="term" value="C:cytoplasm"/>
    <property type="evidence" value="ECO:0007669"/>
    <property type="project" value="UniProtKB-SubCell"/>
</dbReference>
<comment type="caution">
    <text evidence="4">The sequence shown here is derived from an EMBL/GenBank/DDBJ whole genome shotgun (WGS) entry which is preliminary data.</text>
</comment>
<dbReference type="GO" id="GO:0046872">
    <property type="term" value="F:metal ion binding"/>
    <property type="evidence" value="ECO:0007669"/>
    <property type="project" value="UniProtKB-UniRule"/>
</dbReference>
<dbReference type="InterPro" id="IPR058240">
    <property type="entry name" value="rSAM_sf"/>
</dbReference>
<dbReference type="Pfam" id="PF04055">
    <property type="entry name" value="Radical_SAM"/>
    <property type="match status" value="1"/>
</dbReference>
<dbReference type="SMART" id="SM00729">
    <property type="entry name" value="Elp3"/>
    <property type="match status" value="1"/>
</dbReference>
<dbReference type="InterPro" id="IPR010723">
    <property type="entry name" value="HemN_C"/>
</dbReference>
<keyword evidence="2" id="KW-0949">S-adenosyl-L-methionine</keyword>
<evidence type="ECO:0000259" key="3">
    <source>
        <dbReference type="PROSITE" id="PS51918"/>
    </source>
</evidence>
<reference evidence="4 5" key="1">
    <citation type="submission" date="2018-03" db="EMBL/GenBank/DDBJ databases">
        <title>Genomic Encyclopedia of Archaeal and Bacterial Type Strains, Phase II (KMG-II): from individual species to whole genera.</title>
        <authorList>
            <person name="Goeker M."/>
        </authorList>
    </citation>
    <scope>NUCLEOTIDE SEQUENCE [LARGE SCALE GENOMIC DNA]</scope>
    <source>
        <strain evidence="4 5">DSM 100214</strain>
    </source>
</reference>
<dbReference type="NCBIfam" id="TIGR00539">
    <property type="entry name" value="hemN_rel"/>
    <property type="match status" value="1"/>
</dbReference>
<keyword evidence="2" id="KW-0004">4Fe-4S</keyword>
<evidence type="ECO:0000313" key="5">
    <source>
        <dbReference type="Proteomes" id="UP000247973"/>
    </source>
</evidence>
<dbReference type="InterPro" id="IPR006638">
    <property type="entry name" value="Elp3/MiaA/NifB-like_rSAM"/>
</dbReference>
<dbReference type="Pfam" id="PF06969">
    <property type="entry name" value="HemN_C"/>
    <property type="match status" value="1"/>
</dbReference>
<keyword evidence="2" id="KW-0349">Heme</keyword>
<organism evidence="4 5">
    <name type="scientific">Dysgonomonas alginatilytica</name>
    <dbReference type="NCBI Taxonomy" id="1605892"/>
    <lineage>
        <taxon>Bacteria</taxon>
        <taxon>Pseudomonadati</taxon>
        <taxon>Bacteroidota</taxon>
        <taxon>Bacteroidia</taxon>
        <taxon>Bacteroidales</taxon>
        <taxon>Dysgonomonadaceae</taxon>
        <taxon>Dysgonomonas</taxon>
    </lineage>
</organism>
<keyword evidence="5" id="KW-1185">Reference proteome</keyword>
<feature type="domain" description="Radical SAM core" evidence="3">
    <location>
        <begin position="1"/>
        <end position="206"/>
    </location>
</feature>
<evidence type="ECO:0000256" key="2">
    <source>
        <dbReference type="RuleBase" id="RU364116"/>
    </source>
</evidence>
<dbReference type="AlphaFoldDB" id="A0A2V3PST9"/>
<dbReference type="GO" id="GO:0051539">
    <property type="term" value="F:4 iron, 4 sulfur cluster binding"/>
    <property type="evidence" value="ECO:0007669"/>
    <property type="project" value="UniProtKB-UniRule"/>
</dbReference>
<proteinExistence type="inferred from homology"/>
<protein>
    <recommendedName>
        <fullName evidence="2">Heme chaperone HemW</fullName>
    </recommendedName>
</protein>
<dbReference type="PANTHER" id="PTHR13932:SF5">
    <property type="entry name" value="RADICAL S-ADENOSYL METHIONINE DOMAIN-CONTAINING PROTEIN 1, MITOCHONDRIAL"/>
    <property type="match status" value="1"/>
</dbReference>
<comment type="function">
    <text evidence="2">Probably acts as a heme chaperone, transferring heme to an unknown acceptor. Binds one molecule of heme per monomer, possibly covalently. Binds 1 [4Fe-4S] cluster. The cluster is coordinated with 3 cysteines and an exchangeable S-adenosyl-L-methionine.</text>
</comment>
<dbReference type="InterPro" id="IPR004559">
    <property type="entry name" value="HemW-like"/>
</dbReference>
<evidence type="ECO:0000256" key="1">
    <source>
        <dbReference type="ARBA" id="ARBA00006100"/>
    </source>
</evidence>